<accession>A0A7J6G1F9</accession>
<dbReference type="PANTHER" id="PTHR28106">
    <property type="entry name" value="MITOCHONDRIAL ATPASE COMPLEX SUBUNIT ATP10"/>
    <property type="match status" value="1"/>
</dbReference>
<dbReference type="PANTHER" id="PTHR28106:SF1">
    <property type="entry name" value="MITOCHONDRIAL ATPASE COMPLEX SUBUNIT ATP10"/>
    <property type="match status" value="1"/>
</dbReference>
<dbReference type="AlphaFoldDB" id="A0A7J6G1F9"/>
<organism evidence="1 2">
    <name type="scientific">Cannabis sativa</name>
    <name type="common">Hemp</name>
    <name type="synonym">Marijuana</name>
    <dbReference type="NCBI Taxonomy" id="3483"/>
    <lineage>
        <taxon>Eukaryota</taxon>
        <taxon>Viridiplantae</taxon>
        <taxon>Streptophyta</taxon>
        <taxon>Embryophyta</taxon>
        <taxon>Tracheophyta</taxon>
        <taxon>Spermatophyta</taxon>
        <taxon>Magnoliopsida</taxon>
        <taxon>eudicotyledons</taxon>
        <taxon>Gunneridae</taxon>
        <taxon>Pentapetalae</taxon>
        <taxon>rosids</taxon>
        <taxon>fabids</taxon>
        <taxon>Rosales</taxon>
        <taxon>Cannabaceae</taxon>
        <taxon>Cannabis</taxon>
    </lineage>
</organism>
<dbReference type="Pfam" id="PF05176">
    <property type="entry name" value="ATP-synt_10"/>
    <property type="match status" value="1"/>
</dbReference>
<comment type="caution">
    <text evidence="1">The sequence shown here is derived from an EMBL/GenBank/DDBJ whole genome shotgun (WGS) entry which is preliminary data.</text>
</comment>
<dbReference type="GO" id="GO:0033615">
    <property type="term" value="P:mitochondrial proton-transporting ATP synthase complex assembly"/>
    <property type="evidence" value="ECO:0007669"/>
    <property type="project" value="TreeGrafter"/>
</dbReference>
<sequence length="334" mass="38174">MTQTDHQYEISTTKTLKDQTGVAAVGAQSLYETPPSVYENLLIFRKIQIKSKKKKKKMLSFKRVTRSSLMASHRLLKLKDKNELISYYTSPHFSHHFFPQTTSIRFFDFYKLGSKDAIDKERARLADEMNRGYFADISELKKHGGKIALASKIIIPEMKAVKFPSIEVNFSNGKALKLPIDLKEKESAADAAKSSPIPKASLICVSFRANAQSMISSWSLPFLDTFRSSKGVNLYEVSFIDSWLLCQTPIKQLLLRIMKKSNDDGSDDPLKRHIVYSFGDHYYFRKELHILNLLTGYIFLIDKFGRIRWQGYGLATEDELASLLSCTSLLLEEK</sequence>
<gene>
    <name evidence="1" type="ORF">F8388_025649</name>
</gene>
<reference evidence="1 2" key="1">
    <citation type="journal article" date="2020" name="bioRxiv">
        <title>Sequence and annotation of 42 cannabis genomes reveals extensive copy number variation in cannabinoid synthesis and pathogen resistance genes.</title>
        <authorList>
            <person name="Mckernan K.J."/>
            <person name="Helbert Y."/>
            <person name="Kane L.T."/>
            <person name="Ebling H."/>
            <person name="Zhang L."/>
            <person name="Liu B."/>
            <person name="Eaton Z."/>
            <person name="Mclaughlin S."/>
            <person name="Kingan S."/>
            <person name="Baybayan P."/>
            <person name="Concepcion G."/>
            <person name="Jordan M."/>
            <person name="Riva A."/>
            <person name="Barbazuk W."/>
            <person name="Harkins T."/>
        </authorList>
    </citation>
    <scope>NUCLEOTIDE SEQUENCE [LARGE SCALE GENOMIC DNA]</scope>
    <source>
        <strain evidence="2">cv. Jamaican Lion 4</strain>
        <tissue evidence="1">Leaf</tissue>
    </source>
</reference>
<proteinExistence type="predicted"/>
<dbReference type="GO" id="GO:0005743">
    <property type="term" value="C:mitochondrial inner membrane"/>
    <property type="evidence" value="ECO:0007669"/>
    <property type="project" value="TreeGrafter"/>
</dbReference>
<evidence type="ECO:0000313" key="1">
    <source>
        <dbReference type="EMBL" id="KAF4376778.1"/>
    </source>
</evidence>
<evidence type="ECO:0008006" key="3">
    <source>
        <dbReference type="Google" id="ProtNLM"/>
    </source>
</evidence>
<evidence type="ECO:0000313" key="2">
    <source>
        <dbReference type="Proteomes" id="UP000525078"/>
    </source>
</evidence>
<protein>
    <recommendedName>
        <fullName evidence="3">AT1G08220-like protein</fullName>
    </recommendedName>
</protein>
<dbReference type="Proteomes" id="UP000525078">
    <property type="component" value="Unassembled WGS sequence"/>
</dbReference>
<dbReference type="EMBL" id="JAATIP010000084">
    <property type="protein sequence ID" value="KAF4376778.1"/>
    <property type="molecule type" value="Genomic_DNA"/>
</dbReference>
<name>A0A7J6G1F9_CANSA</name>
<dbReference type="InterPro" id="IPR007849">
    <property type="entry name" value="ATP10"/>
</dbReference>